<proteinExistence type="predicted"/>
<keyword evidence="1" id="KW-0812">Transmembrane</keyword>
<accession>A0A3G9J0B0</accession>
<feature type="transmembrane region" description="Helical" evidence="1">
    <location>
        <begin position="12"/>
        <end position="35"/>
    </location>
</feature>
<keyword evidence="3" id="KW-1185">Reference proteome</keyword>
<feature type="transmembrane region" description="Helical" evidence="1">
    <location>
        <begin position="47"/>
        <end position="64"/>
    </location>
</feature>
<dbReference type="AlphaFoldDB" id="A0A3G9J0B0"/>
<dbReference type="EMBL" id="AP019307">
    <property type="protein sequence ID" value="BBH16409.1"/>
    <property type="molecule type" value="Genomic_DNA"/>
</dbReference>
<evidence type="ECO:0000256" key="1">
    <source>
        <dbReference type="SAM" id="Phobius"/>
    </source>
</evidence>
<reference evidence="2 3" key="1">
    <citation type="submission" date="2018-11" db="EMBL/GenBank/DDBJ databases">
        <title>Complete genome sequence of Nocardioides baekrokdamisoli strain KCTC 39748.</title>
        <authorList>
            <person name="Kang S.W."/>
            <person name="Lee K.C."/>
            <person name="Kim K.K."/>
            <person name="Kim J.S."/>
            <person name="Kim D.S."/>
            <person name="Ko S.H."/>
            <person name="Yang S.H."/>
            <person name="Shin Y.K."/>
            <person name="Lee J.S."/>
        </authorList>
    </citation>
    <scope>NUCLEOTIDE SEQUENCE [LARGE SCALE GENOMIC DNA]</scope>
    <source>
        <strain evidence="2 3">KCTC 39748</strain>
    </source>
</reference>
<keyword evidence="1" id="KW-0472">Membrane</keyword>
<evidence type="ECO:0000313" key="2">
    <source>
        <dbReference type="EMBL" id="BBH16409.1"/>
    </source>
</evidence>
<keyword evidence="1" id="KW-1133">Transmembrane helix</keyword>
<dbReference type="KEGG" id="nbe:Back2_06960"/>
<gene>
    <name evidence="2" type="ORF">Back2_06960</name>
</gene>
<evidence type="ECO:0008006" key="4">
    <source>
        <dbReference type="Google" id="ProtNLM"/>
    </source>
</evidence>
<evidence type="ECO:0000313" key="3">
    <source>
        <dbReference type="Proteomes" id="UP000271573"/>
    </source>
</evidence>
<protein>
    <recommendedName>
        <fullName evidence="4">DUF2231 domain-containing protein</fullName>
    </recommendedName>
</protein>
<name>A0A3G9J0B0_9ACTN</name>
<sequence length="153" mass="16771">MLQTALMTFNGLPLHVLVVHLTVVTLPALVLVSLVSLHPRWRDRLRIPAVGLALFTAALVWFTVKTGESFQHDKFPTPTATLKQHIDAANTLKWVTYGFAAFALVRLALHRRSGVVRLVLSAALIVGVVALGYFTFKTGEAGARDSYGGYYSH</sequence>
<dbReference type="Proteomes" id="UP000271573">
    <property type="component" value="Chromosome"/>
</dbReference>
<organism evidence="2 3">
    <name type="scientific">Nocardioides baekrokdamisoli</name>
    <dbReference type="NCBI Taxonomy" id="1804624"/>
    <lineage>
        <taxon>Bacteria</taxon>
        <taxon>Bacillati</taxon>
        <taxon>Actinomycetota</taxon>
        <taxon>Actinomycetes</taxon>
        <taxon>Propionibacteriales</taxon>
        <taxon>Nocardioidaceae</taxon>
        <taxon>Nocardioides</taxon>
    </lineage>
</organism>
<feature type="transmembrane region" description="Helical" evidence="1">
    <location>
        <begin position="116"/>
        <end position="136"/>
    </location>
</feature>